<accession>A0A1C7LX60</accession>
<keyword evidence="4" id="KW-1185">Reference proteome</keyword>
<name>A0A1C7LX60_GRIFR</name>
<dbReference type="AlphaFoldDB" id="A0A1C7LX60"/>
<dbReference type="InterPro" id="IPR041457">
    <property type="entry name" value="CxC2_KDZ-assoc"/>
</dbReference>
<sequence length="1048" mass="119544">MPKRPRGFVFHDVPVEQQASSLPSPSSPTTHRHTSYTSHLSNISASTTYYSLPSHSKRSRIADEAPTASADGSFDNYDLFDELAAEGADADGLYFLDAFEDDRHEPRKRTAGDHPLREWIPEIPEYLNELIRLEGRCGMATDLCAKCQADGNLFRCEDCHDLSLYCGQCTKDVHIRHPLHRISRWMKTHFRRAILRDVGIRIQLGHPIGEACVNPVHSVKDFVIIDVGGIHEVALDFCGCDRAKARTTQLLRARLLPATSVYPKSAATFRVLESFHLLSNQSKVSAFEYYSTLARRTCNTGIDPPKDRYVTFLRLIRMWRHLKLLKRAGRGHDPAGIAVTEEGSCAVLCPACPHPGKNIPDDWESAPLETRWLYTLFVGLDANFRMKRKKVSSESADPGLNHGYAYFVETTKYKQFLDMFGTLHFEESTTCNNHDALKLAHMKGSQGTDASGIACVECTRHDMKRPSSIGDLQKGERYVNMDYLFFSSMSRHSTNTVAVSYDIACQWSRHIWERLLQYEHTFDWEHGTITFLIPKFHLPAHQTSCQTAYSFNLTINVGRTDGEAVERGWAAVNPFASSTKEMGPGARHDLLDDVFGDYNWRKCTQLPRVLLTKIKEAVEERNEQMLAFQEFEAALPVEHVARWKKAVEQWEKDPAQRNPFVATRPSITLAAARLRLAEEEAAAIASGESITVHEKASTSYMIAAGLEFEEQQRRLNTDVSALGQHSTDLQRAKIQERRNMLQRQLEAWADIQQLYMPGVATLRAQVLASTQNSSPTSAENFPLLLPSTAFTKLLCNPRLLAHEWELRFGQAHETLDDLRRHLRLRTHMYKYKDRFVRGQRENTRARTTIATVEAKVAADADRYRKAYAALEALATPLETSGWNIALRPLLPQDIKGFEEDKNISRDRVQLSWIWKTPRIERSGAVRAGGEVENVDEAEDTQEALRIEWCKSRARASRWWEECYLLLEEMRRVMAFYTWQSLWWEDQADRRVDVDDALAEGLFAYAHRQAELHRDMREFCRKSWAGVQEYTRIANAAIGLPDDTSEITL</sequence>
<evidence type="ECO:0000313" key="4">
    <source>
        <dbReference type="Proteomes" id="UP000092993"/>
    </source>
</evidence>
<dbReference type="PANTHER" id="PTHR33096">
    <property type="entry name" value="CXC2 DOMAIN-CONTAINING PROTEIN"/>
    <property type="match status" value="1"/>
</dbReference>
<gene>
    <name evidence="3" type="ORF">A0H81_10928</name>
</gene>
<evidence type="ECO:0000259" key="2">
    <source>
        <dbReference type="Pfam" id="PF18803"/>
    </source>
</evidence>
<dbReference type="EMBL" id="LUGG01000018">
    <property type="protein sequence ID" value="OBZ69291.1"/>
    <property type="molecule type" value="Genomic_DNA"/>
</dbReference>
<feature type="domain" description="CxC2-like cysteine cluster KDZ transposase-associated" evidence="2">
    <location>
        <begin position="195"/>
        <end position="301"/>
    </location>
</feature>
<evidence type="ECO:0000313" key="3">
    <source>
        <dbReference type="EMBL" id="OBZ69291.1"/>
    </source>
</evidence>
<protein>
    <recommendedName>
        <fullName evidence="2">CxC2-like cysteine cluster KDZ transposase-associated domain-containing protein</fullName>
    </recommendedName>
</protein>
<feature type="compositionally biased region" description="Low complexity" evidence="1">
    <location>
        <begin position="20"/>
        <end position="39"/>
    </location>
</feature>
<dbReference type="Pfam" id="PF18803">
    <property type="entry name" value="CxC2"/>
    <property type="match status" value="1"/>
</dbReference>
<organism evidence="3 4">
    <name type="scientific">Grifola frondosa</name>
    <name type="common">Maitake</name>
    <name type="synonym">Polyporus frondosus</name>
    <dbReference type="NCBI Taxonomy" id="5627"/>
    <lineage>
        <taxon>Eukaryota</taxon>
        <taxon>Fungi</taxon>
        <taxon>Dikarya</taxon>
        <taxon>Basidiomycota</taxon>
        <taxon>Agaricomycotina</taxon>
        <taxon>Agaricomycetes</taxon>
        <taxon>Polyporales</taxon>
        <taxon>Grifolaceae</taxon>
        <taxon>Grifola</taxon>
    </lineage>
</organism>
<dbReference type="OMA" id="REWRHIC"/>
<dbReference type="InterPro" id="IPR040521">
    <property type="entry name" value="KDZ"/>
</dbReference>
<dbReference type="OrthoDB" id="2793259at2759"/>
<reference evidence="3 4" key="1">
    <citation type="submission" date="2016-03" db="EMBL/GenBank/DDBJ databases">
        <title>Whole genome sequencing of Grifola frondosa 9006-11.</title>
        <authorList>
            <person name="Min B."/>
            <person name="Park H."/>
            <person name="Kim J.-G."/>
            <person name="Cho H."/>
            <person name="Oh Y.-L."/>
            <person name="Kong W.-S."/>
            <person name="Choi I.-G."/>
        </authorList>
    </citation>
    <scope>NUCLEOTIDE SEQUENCE [LARGE SCALE GENOMIC DNA]</scope>
    <source>
        <strain evidence="3 4">9006-11</strain>
    </source>
</reference>
<evidence type="ECO:0000256" key="1">
    <source>
        <dbReference type="SAM" id="MobiDB-lite"/>
    </source>
</evidence>
<dbReference type="Proteomes" id="UP000092993">
    <property type="component" value="Unassembled WGS sequence"/>
</dbReference>
<comment type="caution">
    <text evidence="3">The sequence shown here is derived from an EMBL/GenBank/DDBJ whole genome shotgun (WGS) entry which is preliminary data.</text>
</comment>
<feature type="region of interest" description="Disordered" evidence="1">
    <location>
        <begin position="1"/>
        <end position="39"/>
    </location>
</feature>
<proteinExistence type="predicted"/>
<dbReference type="STRING" id="5627.A0A1C7LX60"/>
<dbReference type="PANTHER" id="PTHR33096:SF1">
    <property type="entry name" value="CXC1-LIKE CYSTEINE CLUSTER ASSOCIATED WITH KDZ TRANSPOSASES DOMAIN-CONTAINING PROTEIN"/>
    <property type="match status" value="1"/>
</dbReference>
<dbReference type="Pfam" id="PF18758">
    <property type="entry name" value="KDZ"/>
    <property type="match status" value="1"/>
</dbReference>